<dbReference type="InterPro" id="IPR051531">
    <property type="entry name" value="N-acetyltransferase"/>
</dbReference>
<proteinExistence type="inferred from homology"/>
<comment type="similarity">
    <text evidence="3">Belongs to the acetyltransferase family. RimJ subfamily.</text>
</comment>
<evidence type="ECO:0000313" key="5">
    <source>
        <dbReference type="EMBL" id="EOL45446.1"/>
    </source>
</evidence>
<evidence type="ECO:0000256" key="1">
    <source>
        <dbReference type="ARBA" id="ARBA00022679"/>
    </source>
</evidence>
<comment type="caution">
    <text evidence="5">The sequence shown here is derived from an EMBL/GenBank/DDBJ whole genome shotgun (WGS) entry which is preliminary data.</text>
</comment>
<dbReference type="HOGENOM" id="CLU_013985_3_6_9"/>
<dbReference type="Gene3D" id="3.40.630.30">
    <property type="match status" value="1"/>
</dbReference>
<dbReference type="GO" id="GO:0008999">
    <property type="term" value="F:protein-N-terminal-alanine acetyltransferase activity"/>
    <property type="evidence" value="ECO:0007669"/>
    <property type="project" value="TreeGrafter"/>
</dbReference>
<dbReference type="Proteomes" id="UP000013785">
    <property type="component" value="Unassembled WGS sequence"/>
</dbReference>
<protein>
    <recommendedName>
        <fullName evidence="4">N-acetyltransferase domain-containing protein</fullName>
    </recommendedName>
</protein>
<dbReference type="SUPFAM" id="SSF55729">
    <property type="entry name" value="Acyl-CoA N-acyltransferases (Nat)"/>
    <property type="match status" value="1"/>
</dbReference>
<dbReference type="EMBL" id="AJAT01000012">
    <property type="protein sequence ID" value="EOL45446.1"/>
    <property type="molecule type" value="Genomic_DNA"/>
</dbReference>
<dbReference type="OrthoDB" id="9798081at2"/>
<sequence>MEILKNYALLFAQNQQLETQRLLLRSVTLADVEDMYDYSKDEETTEFVFPTHRTQEETGSSIANYFMAAPLGKYGIEQKETRRLIGTIDLRVNEAYKTGELGYVLNKKYWGQGIIPEAANELMKFGFDVLELNRIYAYHDEENPKSGRVMEKIGLLREGRIPAARINKGKVVTDIQYGVTKEVWLTRKT</sequence>
<gene>
    <name evidence="5" type="ORF">UC3_01336</name>
</gene>
<dbReference type="Pfam" id="PF13302">
    <property type="entry name" value="Acetyltransf_3"/>
    <property type="match status" value="1"/>
</dbReference>
<dbReference type="PANTHER" id="PTHR43792:SF8">
    <property type="entry name" value="[RIBOSOMAL PROTEIN US5]-ALANINE N-ACETYLTRANSFERASE"/>
    <property type="match status" value="1"/>
</dbReference>
<keyword evidence="6" id="KW-1185">Reference proteome</keyword>
<dbReference type="AlphaFoldDB" id="R3WC31"/>
<dbReference type="InterPro" id="IPR016181">
    <property type="entry name" value="Acyl_CoA_acyltransferase"/>
</dbReference>
<organism evidence="5 6">
    <name type="scientific">Enterococcus phoeniculicola ATCC BAA-412</name>
    <dbReference type="NCBI Taxonomy" id="1158610"/>
    <lineage>
        <taxon>Bacteria</taxon>
        <taxon>Bacillati</taxon>
        <taxon>Bacillota</taxon>
        <taxon>Bacilli</taxon>
        <taxon>Lactobacillales</taxon>
        <taxon>Enterococcaceae</taxon>
        <taxon>Enterococcus</taxon>
    </lineage>
</organism>
<keyword evidence="2" id="KW-0012">Acyltransferase</keyword>
<evidence type="ECO:0000256" key="2">
    <source>
        <dbReference type="ARBA" id="ARBA00023315"/>
    </source>
</evidence>
<dbReference type="InterPro" id="IPR000182">
    <property type="entry name" value="GNAT_dom"/>
</dbReference>
<dbReference type="STRING" id="154621.RV11_GL000121"/>
<dbReference type="RefSeq" id="WP_010767999.1">
    <property type="nucleotide sequence ID" value="NZ_ASWE01000003.1"/>
</dbReference>
<accession>R3WC31</accession>
<evidence type="ECO:0000313" key="6">
    <source>
        <dbReference type="Proteomes" id="UP000013785"/>
    </source>
</evidence>
<dbReference type="eggNOG" id="COG1670">
    <property type="taxonomic scope" value="Bacteria"/>
</dbReference>
<dbReference type="GO" id="GO:0005737">
    <property type="term" value="C:cytoplasm"/>
    <property type="evidence" value="ECO:0007669"/>
    <property type="project" value="TreeGrafter"/>
</dbReference>
<name>R3WC31_9ENTE</name>
<dbReference type="PANTHER" id="PTHR43792">
    <property type="entry name" value="GNAT FAMILY, PUTATIVE (AFU_ORTHOLOGUE AFUA_3G00765)-RELATED-RELATED"/>
    <property type="match status" value="1"/>
</dbReference>
<feature type="domain" description="N-acetyltransferase" evidence="4">
    <location>
        <begin position="22"/>
        <end position="182"/>
    </location>
</feature>
<keyword evidence="1" id="KW-0808">Transferase</keyword>
<reference evidence="5 6" key="1">
    <citation type="submission" date="2013-02" db="EMBL/GenBank/DDBJ databases">
        <title>The Genome Sequence of Enterococcus phoeniculicola BAA-412.</title>
        <authorList>
            <consortium name="The Broad Institute Genome Sequencing Platform"/>
            <consortium name="The Broad Institute Genome Sequencing Center for Infectious Disease"/>
            <person name="Earl A.M."/>
            <person name="Gilmore M.S."/>
            <person name="Lebreton F."/>
            <person name="Walker B."/>
            <person name="Young S.K."/>
            <person name="Zeng Q."/>
            <person name="Gargeya S."/>
            <person name="Fitzgerald M."/>
            <person name="Haas B."/>
            <person name="Abouelleil A."/>
            <person name="Alvarado L."/>
            <person name="Arachchi H.M."/>
            <person name="Berlin A.M."/>
            <person name="Chapman S.B."/>
            <person name="Dewar J."/>
            <person name="Goldberg J."/>
            <person name="Griggs A."/>
            <person name="Gujja S."/>
            <person name="Hansen M."/>
            <person name="Howarth C."/>
            <person name="Imamovic A."/>
            <person name="Larimer J."/>
            <person name="McCowan C."/>
            <person name="Murphy C."/>
            <person name="Neiman D."/>
            <person name="Pearson M."/>
            <person name="Priest M."/>
            <person name="Roberts A."/>
            <person name="Saif S."/>
            <person name="Shea T."/>
            <person name="Sisk P."/>
            <person name="Sykes S."/>
            <person name="Wortman J."/>
            <person name="Nusbaum C."/>
            <person name="Birren B."/>
        </authorList>
    </citation>
    <scope>NUCLEOTIDE SEQUENCE [LARGE SCALE GENOMIC DNA]</scope>
    <source>
        <strain evidence="5 6">ATCC BAA-412</strain>
    </source>
</reference>
<evidence type="ECO:0000256" key="3">
    <source>
        <dbReference type="ARBA" id="ARBA00038502"/>
    </source>
</evidence>
<evidence type="ECO:0000259" key="4">
    <source>
        <dbReference type="PROSITE" id="PS51186"/>
    </source>
</evidence>
<dbReference type="PATRIC" id="fig|1158610.3.peg.1314"/>
<dbReference type="PROSITE" id="PS51186">
    <property type="entry name" value="GNAT"/>
    <property type="match status" value="1"/>
</dbReference>